<feature type="chain" id="PRO_5038525529" description="Twin-arginine translocation signal domain-containing protein" evidence="1">
    <location>
        <begin position="30"/>
        <end position="190"/>
    </location>
</feature>
<evidence type="ECO:0000313" key="3">
    <source>
        <dbReference type="Proteomes" id="UP000293345"/>
    </source>
</evidence>
<accession>A0A4Q2K0S9</accession>
<gene>
    <name evidence="2" type="ORF">ET524_10455</name>
</gene>
<dbReference type="InterPro" id="IPR006311">
    <property type="entry name" value="TAT_signal"/>
</dbReference>
<dbReference type="Proteomes" id="UP000293345">
    <property type="component" value="Unassembled WGS sequence"/>
</dbReference>
<evidence type="ECO:0000313" key="2">
    <source>
        <dbReference type="EMBL" id="RXZ54856.1"/>
    </source>
</evidence>
<keyword evidence="1" id="KW-0732">Signal</keyword>
<dbReference type="PROSITE" id="PS51318">
    <property type="entry name" value="TAT"/>
    <property type="match status" value="1"/>
</dbReference>
<reference evidence="2 3" key="1">
    <citation type="submission" date="2019-01" db="EMBL/GenBank/DDBJ databases">
        <title>Senegalimassilia sp. nov. KGMB04484 isolated human feces.</title>
        <authorList>
            <person name="Han K.-I."/>
            <person name="Kim J.-S."/>
            <person name="Lee K.C."/>
            <person name="Suh M.K."/>
            <person name="Eom M.K."/>
            <person name="Lee J.H."/>
            <person name="Park S.-H."/>
            <person name="Kang S.W."/>
            <person name="Park J.-E."/>
            <person name="Oh B.S."/>
            <person name="Yu S.Y."/>
            <person name="Choi S.-H."/>
            <person name="Lee D.H."/>
            <person name="Yoon H."/>
            <person name="Kim B.-Y."/>
            <person name="Lee J.H."/>
            <person name="Lee J.-S."/>
        </authorList>
    </citation>
    <scope>NUCLEOTIDE SEQUENCE [LARGE SCALE GENOMIC DNA]</scope>
    <source>
        <strain evidence="2 3">KGMB04484</strain>
    </source>
</reference>
<comment type="caution">
    <text evidence="2">The sequence shown here is derived from an EMBL/GenBank/DDBJ whole genome shotgun (WGS) entry which is preliminary data.</text>
</comment>
<feature type="signal peptide" evidence="1">
    <location>
        <begin position="1"/>
        <end position="29"/>
    </location>
</feature>
<dbReference type="EMBL" id="SDPW01000001">
    <property type="protein sequence ID" value="RXZ54856.1"/>
    <property type="molecule type" value="Genomic_DNA"/>
</dbReference>
<sequence length="190" mass="20719">MNTEMIYTRRGFVKLAAGAVAAAALVATGASTLDIDKAFAASQNADGSYTVTANLYVKHEDHQAPLVSGNAYLTNPNNPLKLGGFPTSPMSDNATLKVLDDGKYQVTIPVRNECFSLIEFSGGDGVTVADYETTYCSYPNENRISSLTLVISERKAEYKFTAVKEYAAHPLKKGYHEWPIYMTVEFPDAQ</sequence>
<dbReference type="OrthoDB" id="9939767at2"/>
<evidence type="ECO:0008006" key="4">
    <source>
        <dbReference type="Google" id="ProtNLM"/>
    </source>
</evidence>
<name>A0A4Q2K0S9_9ACTN</name>
<organism evidence="2 3">
    <name type="scientific">Senegalimassilia faecalis</name>
    <dbReference type="NCBI Taxonomy" id="2509433"/>
    <lineage>
        <taxon>Bacteria</taxon>
        <taxon>Bacillati</taxon>
        <taxon>Actinomycetota</taxon>
        <taxon>Coriobacteriia</taxon>
        <taxon>Coriobacteriales</taxon>
        <taxon>Coriobacteriaceae</taxon>
        <taxon>Senegalimassilia</taxon>
    </lineage>
</organism>
<keyword evidence="3" id="KW-1185">Reference proteome</keyword>
<dbReference type="RefSeq" id="WP_129425646.1">
    <property type="nucleotide sequence ID" value="NZ_SDPW01000001.1"/>
</dbReference>
<protein>
    <recommendedName>
        <fullName evidence="4">Twin-arginine translocation signal domain-containing protein</fullName>
    </recommendedName>
</protein>
<evidence type="ECO:0000256" key="1">
    <source>
        <dbReference type="SAM" id="SignalP"/>
    </source>
</evidence>
<dbReference type="AlphaFoldDB" id="A0A4Q2K0S9"/>
<proteinExistence type="predicted"/>